<proteinExistence type="predicted"/>
<evidence type="ECO:0000313" key="1">
    <source>
        <dbReference type="EMBL" id="SMF72425.1"/>
    </source>
</evidence>
<gene>
    <name evidence="1" type="ORF">SAMN06296036_12710</name>
</gene>
<dbReference type="PROSITE" id="PS51257">
    <property type="entry name" value="PROKAR_LIPOPROTEIN"/>
    <property type="match status" value="1"/>
</dbReference>
<keyword evidence="2" id="KW-1185">Reference proteome</keyword>
<dbReference type="AlphaFoldDB" id="A0A1Y6CRK8"/>
<reference evidence="2" key="1">
    <citation type="submission" date="2017-04" db="EMBL/GenBank/DDBJ databases">
        <authorList>
            <person name="Varghese N."/>
            <person name="Submissions S."/>
        </authorList>
    </citation>
    <scope>NUCLEOTIDE SEQUENCE [LARGE SCALE GENOMIC DNA]</scope>
    <source>
        <strain evidence="2">RKEM611</strain>
    </source>
</reference>
<dbReference type="EMBL" id="FWZT01000027">
    <property type="protein sequence ID" value="SMF72425.1"/>
    <property type="molecule type" value="Genomic_DNA"/>
</dbReference>
<name>A0A1Y6CRK8_9BACT</name>
<evidence type="ECO:0000313" key="2">
    <source>
        <dbReference type="Proteomes" id="UP000192907"/>
    </source>
</evidence>
<dbReference type="Proteomes" id="UP000192907">
    <property type="component" value="Unassembled WGS sequence"/>
</dbReference>
<sequence>MKSLFALIGTIFLTSCGTETQFSELNDGTKGNIDQELLTTIEVDAPIAEPESEDPTAPVSELVVDNDFTDPNPDHDDQSQIEKPADAPALQILNPASPNSEFGDNILVNGDFSYPSINKSWDLIHTNDIDKDLFGWDFSFSNEQACGEAYKASEQGSWIEIQRFTPNQHVELDSHCLTDVKMSEMKTNLVIKQSVEVVDGVYEISFRHKSRRSPTGGENSLQFSINGQVIPVSVTDRWDHTTVTISIENIESLELAFEDLGAADTYGILLDDVSIREVRVH</sequence>
<accession>A0A1Y6CRK8</accession>
<dbReference type="Gene3D" id="2.60.120.260">
    <property type="entry name" value="Galactose-binding domain-like"/>
    <property type="match status" value="1"/>
</dbReference>
<protein>
    <submittedName>
        <fullName evidence="1">Uncharacterized protein</fullName>
    </submittedName>
</protein>
<dbReference type="RefSeq" id="WP_132324368.1">
    <property type="nucleotide sequence ID" value="NZ_FWZT01000027.1"/>
</dbReference>
<organism evidence="1 2">
    <name type="scientific">Pseudobacteriovorax antillogorgiicola</name>
    <dbReference type="NCBI Taxonomy" id="1513793"/>
    <lineage>
        <taxon>Bacteria</taxon>
        <taxon>Pseudomonadati</taxon>
        <taxon>Bdellovibrionota</taxon>
        <taxon>Oligoflexia</taxon>
        <taxon>Oligoflexales</taxon>
        <taxon>Pseudobacteriovoracaceae</taxon>
        <taxon>Pseudobacteriovorax</taxon>
    </lineage>
</organism>
<dbReference type="STRING" id="1513793.SAMN06296036_12710"/>